<keyword evidence="3" id="KW-0804">Transcription</keyword>
<dbReference type="OrthoDB" id="4709704at2"/>
<reference evidence="6 7" key="1">
    <citation type="submission" date="2019-02" db="EMBL/GenBank/DDBJ databases">
        <title>Kribbella capetownensis sp. nov. and Kribbella speibonae sp. nov., isolated from soil.</title>
        <authorList>
            <person name="Curtis S.M."/>
            <person name="Norton I."/>
            <person name="Everest G.J."/>
            <person name="Meyers P.R."/>
        </authorList>
    </citation>
    <scope>NUCLEOTIDE SEQUENCE [LARGE SCALE GENOMIC DNA]</scope>
    <source>
        <strain evidence="6 7">KCTC 29219</strain>
    </source>
</reference>
<keyword evidence="2 4" id="KW-0238">DNA-binding</keyword>
<protein>
    <submittedName>
        <fullName evidence="6">TetR/AcrR family transcriptional regulator</fullName>
    </submittedName>
</protein>
<comment type="caution">
    <text evidence="6">The sequence shown here is derived from an EMBL/GenBank/DDBJ whole genome shotgun (WGS) entry which is preliminary data.</text>
</comment>
<dbReference type="PROSITE" id="PS50977">
    <property type="entry name" value="HTH_TETR_2"/>
    <property type="match status" value="1"/>
</dbReference>
<evidence type="ECO:0000256" key="4">
    <source>
        <dbReference type="PROSITE-ProRule" id="PRU00335"/>
    </source>
</evidence>
<dbReference type="Proteomes" id="UP000292346">
    <property type="component" value="Unassembled WGS sequence"/>
</dbReference>
<gene>
    <name evidence="6" type="ORF">E0H45_00620</name>
</gene>
<evidence type="ECO:0000313" key="7">
    <source>
        <dbReference type="Proteomes" id="UP000292346"/>
    </source>
</evidence>
<dbReference type="RefSeq" id="WP_131334311.1">
    <property type="nucleotide sequence ID" value="NZ_SJJZ01000001.1"/>
</dbReference>
<dbReference type="InterPro" id="IPR009057">
    <property type="entry name" value="Homeodomain-like_sf"/>
</dbReference>
<dbReference type="AlphaFoldDB" id="A0A4R0HHL5"/>
<evidence type="ECO:0000256" key="2">
    <source>
        <dbReference type="ARBA" id="ARBA00023125"/>
    </source>
</evidence>
<dbReference type="InterPro" id="IPR001647">
    <property type="entry name" value="HTH_TetR"/>
</dbReference>
<dbReference type="GO" id="GO:0003700">
    <property type="term" value="F:DNA-binding transcription factor activity"/>
    <property type="evidence" value="ECO:0007669"/>
    <property type="project" value="TreeGrafter"/>
</dbReference>
<organism evidence="6 7">
    <name type="scientific">Kribbella soli</name>
    <dbReference type="NCBI Taxonomy" id="1124743"/>
    <lineage>
        <taxon>Bacteria</taxon>
        <taxon>Bacillati</taxon>
        <taxon>Actinomycetota</taxon>
        <taxon>Actinomycetes</taxon>
        <taxon>Propionibacteriales</taxon>
        <taxon>Kribbellaceae</taxon>
        <taxon>Kribbella</taxon>
    </lineage>
</organism>
<evidence type="ECO:0000256" key="3">
    <source>
        <dbReference type="ARBA" id="ARBA00023163"/>
    </source>
</evidence>
<dbReference type="PANTHER" id="PTHR30055">
    <property type="entry name" value="HTH-TYPE TRANSCRIPTIONAL REGULATOR RUTR"/>
    <property type="match status" value="1"/>
</dbReference>
<keyword evidence="7" id="KW-1185">Reference proteome</keyword>
<dbReference type="SUPFAM" id="SSF46689">
    <property type="entry name" value="Homeodomain-like"/>
    <property type="match status" value="1"/>
</dbReference>
<evidence type="ECO:0000259" key="5">
    <source>
        <dbReference type="PROSITE" id="PS50977"/>
    </source>
</evidence>
<name>A0A4R0HHL5_9ACTN</name>
<evidence type="ECO:0000256" key="1">
    <source>
        <dbReference type="ARBA" id="ARBA00023015"/>
    </source>
</evidence>
<accession>A0A4R0HHL5</accession>
<dbReference type="GO" id="GO:0000976">
    <property type="term" value="F:transcription cis-regulatory region binding"/>
    <property type="evidence" value="ECO:0007669"/>
    <property type="project" value="TreeGrafter"/>
</dbReference>
<dbReference type="Gene3D" id="1.10.357.10">
    <property type="entry name" value="Tetracycline Repressor, domain 2"/>
    <property type="match status" value="1"/>
</dbReference>
<proteinExistence type="predicted"/>
<sequence>MPKLWNDSIATHRHAVREAILDATAALVAERGLTGITMAEVAHRAGVGRATLYKYFADVDSTLAAWHQRQVAGHLQQLSEIWERTHRIDDVLEAYAFICHEHPPTEAAQSLHRSEQVSHAREHLISFVAERLGEVRVDVPPKELATYCVHALQAAGAVPSKAAVRRLVMVTLDGLRSEPRG</sequence>
<feature type="DNA-binding region" description="H-T-H motif" evidence="4">
    <location>
        <begin position="37"/>
        <end position="56"/>
    </location>
</feature>
<dbReference type="PANTHER" id="PTHR30055:SF234">
    <property type="entry name" value="HTH-TYPE TRANSCRIPTIONAL REGULATOR BETI"/>
    <property type="match status" value="1"/>
</dbReference>
<evidence type="ECO:0000313" key="6">
    <source>
        <dbReference type="EMBL" id="TCC09883.1"/>
    </source>
</evidence>
<keyword evidence="1" id="KW-0805">Transcription regulation</keyword>
<dbReference type="PRINTS" id="PR00455">
    <property type="entry name" value="HTHTETR"/>
</dbReference>
<feature type="domain" description="HTH tetR-type" evidence="5">
    <location>
        <begin position="14"/>
        <end position="74"/>
    </location>
</feature>
<dbReference type="EMBL" id="SJJZ01000001">
    <property type="protein sequence ID" value="TCC09883.1"/>
    <property type="molecule type" value="Genomic_DNA"/>
</dbReference>
<dbReference type="Pfam" id="PF00440">
    <property type="entry name" value="TetR_N"/>
    <property type="match status" value="1"/>
</dbReference>
<dbReference type="InterPro" id="IPR050109">
    <property type="entry name" value="HTH-type_TetR-like_transc_reg"/>
</dbReference>